<dbReference type="OrthoDB" id="445677at2759"/>
<protein>
    <recommendedName>
        <fullName evidence="1">Craniofacial development protein 1</fullName>
    </recommendedName>
    <alternativeName>
        <fullName evidence="2">Bucentaur</fullName>
    </alternativeName>
</protein>
<dbReference type="Proteomes" id="UP000215902">
    <property type="component" value="Unassembled WGS sequence"/>
</dbReference>
<evidence type="ECO:0000313" key="6">
    <source>
        <dbReference type="Proteomes" id="UP000215902"/>
    </source>
</evidence>
<organism evidence="5 6">
    <name type="scientific">Macrostomum lignano</name>
    <dbReference type="NCBI Taxonomy" id="282301"/>
    <lineage>
        <taxon>Eukaryota</taxon>
        <taxon>Metazoa</taxon>
        <taxon>Spiralia</taxon>
        <taxon>Lophotrochozoa</taxon>
        <taxon>Platyhelminthes</taxon>
        <taxon>Rhabditophora</taxon>
        <taxon>Macrostomorpha</taxon>
        <taxon>Macrostomida</taxon>
        <taxon>Macrostomidae</taxon>
        <taxon>Macrostomum</taxon>
    </lineage>
</organism>
<dbReference type="PANTHER" id="PTHR48407:SF1">
    <property type="entry name" value="CRANIOFACIAL DEVELOPMENT PROTEIN 1"/>
    <property type="match status" value="1"/>
</dbReference>
<dbReference type="InterPro" id="IPR027124">
    <property type="entry name" value="Swc5/CFDP1/2"/>
</dbReference>
<feature type="region of interest" description="Disordered" evidence="3">
    <location>
        <begin position="1"/>
        <end position="135"/>
    </location>
</feature>
<evidence type="ECO:0000256" key="2">
    <source>
        <dbReference type="ARBA" id="ARBA00030244"/>
    </source>
</evidence>
<dbReference type="Gene3D" id="1.10.287.950">
    <property type="entry name" value="Methyl-accepting chemotaxis protein"/>
    <property type="match status" value="1"/>
</dbReference>
<feature type="compositionally biased region" description="Acidic residues" evidence="3">
    <location>
        <begin position="15"/>
        <end position="53"/>
    </location>
</feature>
<dbReference type="InterPro" id="IPR011421">
    <property type="entry name" value="BCNT-C"/>
</dbReference>
<reference evidence="5 6" key="1">
    <citation type="submission" date="2017-06" db="EMBL/GenBank/DDBJ databases">
        <title>A platform for efficient transgenesis in Macrostomum lignano, a flatworm model organism for stem cell research.</title>
        <authorList>
            <person name="Berezikov E."/>
        </authorList>
    </citation>
    <scope>NUCLEOTIDE SEQUENCE [LARGE SCALE GENOMIC DNA]</scope>
    <source>
        <strain evidence="5">DV1</strain>
        <tissue evidence="5">Whole organism</tissue>
    </source>
</reference>
<sequence length="368" mass="39033">MAALFFADKRQLGSDQDDDDSSDDSEYVPDEKELDDEDDVDDEDDDDVEENPNEEAGLNGGGDNSSNKKQQTTKKSKSRAKKELPGRINRFRRGGIRLEGEAEDEAPAKPAPSSSLTTAGLAEPAADAADEREKRRADALWASFLADVQPAKPASSSVAKTADTVAKATDTVAKATDTVAKATDTVFKATDTVAKTTDTVAKATDTVAKVTDTVAKATDTVAKVTESVAKTTNSVTKATTDASKSATATQATKIFEFAGESVAVPIASPSSGCSTKRPAAAAPKGVTSLLDRLTKRPKLSTLEKSRLDWESFKSSEGIGEDLAAYNRGKAGYLDRQAFLERADYRRYEQERDARLASGRGGQQGGAKS</sequence>
<gene>
    <name evidence="5" type="ORF">BOX15_Mlig029546g1</name>
</gene>
<evidence type="ECO:0000259" key="4">
    <source>
        <dbReference type="PROSITE" id="PS51279"/>
    </source>
</evidence>
<evidence type="ECO:0000313" key="5">
    <source>
        <dbReference type="EMBL" id="PAA91281.1"/>
    </source>
</evidence>
<name>A0A267GZ02_9PLAT</name>
<keyword evidence="6" id="KW-1185">Reference proteome</keyword>
<evidence type="ECO:0000256" key="1">
    <source>
        <dbReference type="ARBA" id="ARBA00019033"/>
    </source>
</evidence>
<comment type="caution">
    <text evidence="5">The sequence shown here is derived from an EMBL/GenBank/DDBJ whole genome shotgun (WGS) entry which is preliminary data.</text>
</comment>
<dbReference type="STRING" id="282301.A0A267GZ02"/>
<dbReference type="SUPFAM" id="SSF58104">
    <property type="entry name" value="Methyl-accepting chemotaxis protein (MCP) signaling domain"/>
    <property type="match status" value="1"/>
</dbReference>
<feature type="compositionally biased region" description="Basic residues" evidence="3">
    <location>
        <begin position="71"/>
        <end position="80"/>
    </location>
</feature>
<feature type="domain" description="BCNT-C" evidence="4">
    <location>
        <begin position="280"/>
        <end position="360"/>
    </location>
</feature>
<dbReference type="Pfam" id="PF07572">
    <property type="entry name" value="BCNT"/>
    <property type="match status" value="1"/>
</dbReference>
<evidence type="ECO:0000256" key="3">
    <source>
        <dbReference type="SAM" id="MobiDB-lite"/>
    </source>
</evidence>
<proteinExistence type="predicted"/>
<dbReference type="AlphaFoldDB" id="A0A267GZ02"/>
<accession>A0A267GZ02</accession>
<dbReference type="PROSITE" id="PS51279">
    <property type="entry name" value="BCNT_C"/>
    <property type="match status" value="1"/>
</dbReference>
<dbReference type="EMBL" id="NIVC01000092">
    <property type="protein sequence ID" value="PAA91281.1"/>
    <property type="molecule type" value="Genomic_DNA"/>
</dbReference>
<dbReference type="PANTHER" id="PTHR48407">
    <property type="entry name" value="CRANIOFACIAL DEVELOPMENT PROTEIN 1"/>
    <property type="match status" value="1"/>
</dbReference>
<dbReference type="GO" id="GO:0000812">
    <property type="term" value="C:Swr1 complex"/>
    <property type="evidence" value="ECO:0007669"/>
    <property type="project" value="TreeGrafter"/>
</dbReference>